<dbReference type="CDD" id="cd05466">
    <property type="entry name" value="PBP2_LTTR_substrate"/>
    <property type="match status" value="1"/>
</dbReference>
<dbReference type="Pfam" id="PF00126">
    <property type="entry name" value="HTH_1"/>
    <property type="match status" value="1"/>
</dbReference>
<evidence type="ECO:0000259" key="5">
    <source>
        <dbReference type="PROSITE" id="PS50931"/>
    </source>
</evidence>
<reference evidence="6 7" key="1">
    <citation type="submission" date="2024-03" db="EMBL/GenBank/DDBJ databases">
        <title>High-quality draft genome sequencing of Tistrella sp. BH-R2-4.</title>
        <authorList>
            <person name="Dong C."/>
        </authorList>
    </citation>
    <scope>NUCLEOTIDE SEQUENCE [LARGE SCALE GENOMIC DNA]</scope>
    <source>
        <strain evidence="6 7">BH-R2-4</strain>
    </source>
</reference>
<dbReference type="InterPro" id="IPR036388">
    <property type="entry name" value="WH-like_DNA-bd_sf"/>
</dbReference>
<dbReference type="Gene3D" id="3.40.190.290">
    <property type="match status" value="1"/>
</dbReference>
<dbReference type="InterPro" id="IPR000847">
    <property type="entry name" value="LysR_HTH_N"/>
</dbReference>
<dbReference type="PROSITE" id="PS50931">
    <property type="entry name" value="HTH_LYSR"/>
    <property type="match status" value="1"/>
</dbReference>
<keyword evidence="4" id="KW-0804">Transcription</keyword>
<keyword evidence="2" id="KW-0805">Transcription regulation</keyword>
<gene>
    <name evidence="6" type="ORF">WG926_22790</name>
</gene>
<comment type="caution">
    <text evidence="6">The sequence shown here is derived from an EMBL/GenBank/DDBJ whole genome shotgun (WGS) entry which is preliminary data.</text>
</comment>
<name>A0ABU9YQS3_9PROT</name>
<dbReference type="InterPro" id="IPR005119">
    <property type="entry name" value="LysR_subst-bd"/>
</dbReference>
<dbReference type="RefSeq" id="WP_372057502.1">
    <property type="nucleotide sequence ID" value="NZ_JBBKTW010000009.1"/>
</dbReference>
<evidence type="ECO:0000313" key="7">
    <source>
        <dbReference type="Proteomes" id="UP001413721"/>
    </source>
</evidence>
<evidence type="ECO:0000256" key="1">
    <source>
        <dbReference type="ARBA" id="ARBA00009437"/>
    </source>
</evidence>
<dbReference type="PRINTS" id="PR00039">
    <property type="entry name" value="HTHLYSR"/>
</dbReference>
<dbReference type="PANTHER" id="PTHR30419">
    <property type="entry name" value="HTH-TYPE TRANSCRIPTIONAL REGULATOR YBHD"/>
    <property type="match status" value="1"/>
</dbReference>
<dbReference type="PANTHER" id="PTHR30419:SF31">
    <property type="entry name" value="BLR3139 PROTEIN"/>
    <property type="match status" value="1"/>
</dbReference>
<evidence type="ECO:0000313" key="6">
    <source>
        <dbReference type="EMBL" id="MEN2991158.1"/>
    </source>
</evidence>
<evidence type="ECO:0000256" key="3">
    <source>
        <dbReference type="ARBA" id="ARBA00023125"/>
    </source>
</evidence>
<dbReference type="InterPro" id="IPR050950">
    <property type="entry name" value="HTH-type_LysR_regulators"/>
</dbReference>
<dbReference type="Gene3D" id="1.10.10.10">
    <property type="entry name" value="Winged helix-like DNA-binding domain superfamily/Winged helix DNA-binding domain"/>
    <property type="match status" value="1"/>
</dbReference>
<dbReference type="Pfam" id="PF03466">
    <property type="entry name" value="LysR_substrate"/>
    <property type="match status" value="1"/>
</dbReference>
<dbReference type="Proteomes" id="UP001413721">
    <property type="component" value="Unassembled WGS sequence"/>
</dbReference>
<protein>
    <submittedName>
        <fullName evidence="6">LysR family transcriptional regulator</fullName>
    </submittedName>
</protein>
<organism evidence="6 7">
    <name type="scientific">Tistrella arctica</name>
    <dbReference type="NCBI Taxonomy" id="3133430"/>
    <lineage>
        <taxon>Bacteria</taxon>
        <taxon>Pseudomonadati</taxon>
        <taxon>Pseudomonadota</taxon>
        <taxon>Alphaproteobacteria</taxon>
        <taxon>Geminicoccales</taxon>
        <taxon>Geminicoccaceae</taxon>
        <taxon>Tistrella</taxon>
    </lineage>
</organism>
<dbReference type="EMBL" id="JBBKTW010000009">
    <property type="protein sequence ID" value="MEN2991158.1"/>
    <property type="molecule type" value="Genomic_DNA"/>
</dbReference>
<evidence type="ECO:0000256" key="4">
    <source>
        <dbReference type="ARBA" id="ARBA00023163"/>
    </source>
</evidence>
<dbReference type="SUPFAM" id="SSF46785">
    <property type="entry name" value="Winged helix' DNA-binding domain"/>
    <property type="match status" value="1"/>
</dbReference>
<proteinExistence type="inferred from homology"/>
<comment type="similarity">
    <text evidence="1">Belongs to the LysR transcriptional regulatory family.</text>
</comment>
<accession>A0ABU9YQS3</accession>
<keyword evidence="7" id="KW-1185">Reference proteome</keyword>
<keyword evidence="3" id="KW-0238">DNA-binding</keyword>
<feature type="domain" description="HTH lysR-type" evidence="5">
    <location>
        <begin position="1"/>
        <end position="58"/>
    </location>
</feature>
<sequence>MLVRHLSYFVTLAREKHFARAAEVCHVTQPTLSAAIRRLEEDLDVRLVVRSHRFVGLTPEGETLLAWGRQILSDYDSLRDDLTGLRQGLSGTLRLGVIPAAMPSVAFLSARFASAHPAAGIAIQSLTSRAIQRGLDAFELDGGLTYLENEPLEHVRRVPLYRERYVFLTHRGHPMARRRQITWAQALVERLCLLSEDMQNRRILNNIAASIGVPITAPVVSNSFLGVCAHIRHGAWSSIVPHTFFHVFGGNPDLVAVDLVEPVHTQAIGLVLSDRDPPRRWRAPCLPAPVKPISRRSSPGSACPNDWVCPSDGVRPIRAS</sequence>
<dbReference type="InterPro" id="IPR036390">
    <property type="entry name" value="WH_DNA-bd_sf"/>
</dbReference>
<dbReference type="SUPFAM" id="SSF53850">
    <property type="entry name" value="Periplasmic binding protein-like II"/>
    <property type="match status" value="1"/>
</dbReference>
<evidence type="ECO:0000256" key="2">
    <source>
        <dbReference type="ARBA" id="ARBA00023015"/>
    </source>
</evidence>